<comment type="caution">
    <text evidence="3">The sequence shown here is derived from an EMBL/GenBank/DDBJ whole genome shotgun (WGS) entry which is preliminary data.</text>
</comment>
<evidence type="ECO:0000256" key="1">
    <source>
        <dbReference type="SAM" id="SignalP"/>
    </source>
</evidence>
<feature type="domain" description="Beta-lactamase-related" evidence="2">
    <location>
        <begin position="51"/>
        <end position="302"/>
    </location>
</feature>
<keyword evidence="4" id="KW-1185">Reference proteome</keyword>
<evidence type="ECO:0000313" key="3">
    <source>
        <dbReference type="EMBL" id="MBZ6377554.1"/>
    </source>
</evidence>
<evidence type="ECO:0000259" key="2">
    <source>
        <dbReference type="Pfam" id="PF00144"/>
    </source>
</evidence>
<dbReference type="InterPro" id="IPR050789">
    <property type="entry name" value="Diverse_Enzym_Activities"/>
</dbReference>
<dbReference type="SUPFAM" id="SSF56601">
    <property type="entry name" value="beta-lactamase/transpeptidase-like"/>
    <property type="match status" value="1"/>
</dbReference>
<accession>A0ABS7WHW5</accession>
<dbReference type="InterPro" id="IPR001466">
    <property type="entry name" value="Beta-lactam-related"/>
</dbReference>
<evidence type="ECO:0000313" key="4">
    <source>
        <dbReference type="Proteomes" id="UP000824621"/>
    </source>
</evidence>
<proteinExistence type="predicted"/>
<name>A0ABS7WHW5_9SPHN</name>
<dbReference type="Gene3D" id="3.40.710.10">
    <property type="entry name" value="DD-peptidase/beta-lactamase superfamily"/>
    <property type="match status" value="1"/>
</dbReference>
<dbReference type="Proteomes" id="UP000824621">
    <property type="component" value="Unassembled WGS sequence"/>
</dbReference>
<dbReference type="RefSeq" id="WP_207790592.1">
    <property type="nucleotide sequence ID" value="NZ_JAGSGB010000001.1"/>
</dbReference>
<organism evidence="3 4">
    <name type="scientific">Pacificimonas aurantium</name>
    <dbReference type="NCBI Taxonomy" id="1250540"/>
    <lineage>
        <taxon>Bacteria</taxon>
        <taxon>Pseudomonadati</taxon>
        <taxon>Pseudomonadota</taxon>
        <taxon>Alphaproteobacteria</taxon>
        <taxon>Sphingomonadales</taxon>
        <taxon>Sphingosinicellaceae</taxon>
        <taxon>Pacificimonas</taxon>
    </lineage>
</organism>
<feature type="signal peptide" evidence="1">
    <location>
        <begin position="1"/>
        <end position="25"/>
    </location>
</feature>
<dbReference type="PANTHER" id="PTHR43283">
    <property type="entry name" value="BETA-LACTAMASE-RELATED"/>
    <property type="match status" value="1"/>
</dbReference>
<reference evidence="3 4" key="1">
    <citation type="submission" date="2021-04" db="EMBL/GenBank/DDBJ databases">
        <authorList>
            <person name="Pira H."/>
            <person name="Risdian C."/>
            <person name="Wink J."/>
        </authorList>
    </citation>
    <scope>NUCLEOTIDE SEQUENCE [LARGE SCALE GENOMIC DNA]</scope>
    <source>
        <strain evidence="3 4">DSM 107782</strain>
    </source>
</reference>
<dbReference type="InterPro" id="IPR012338">
    <property type="entry name" value="Beta-lactam/transpept-like"/>
</dbReference>
<gene>
    <name evidence="3" type="ORF">KCN53_02770</name>
</gene>
<dbReference type="Pfam" id="PF00144">
    <property type="entry name" value="Beta-lactamase"/>
    <property type="match status" value="1"/>
</dbReference>
<dbReference type="EMBL" id="JAGSGB010000001">
    <property type="protein sequence ID" value="MBZ6377554.1"/>
    <property type="molecule type" value="Genomic_DNA"/>
</dbReference>
<dbReference type="PANTHER" id="PTHR43283:SF18">
    <property type="match status" value="1"/>
</dbReference>
<feature type="chain" id="PRO_5045129384" evidence="1">
    <location>
        <begin position="26"/>
        <end position="307"/>
    </location>
</feature>
<sequence length="307" mass="33640">MTLRWPPRPLTPVALAGLAALSACAPTGSGAVSTPPAAATAETAPAAKPELDAQIRQLMADADIVGMAVAVIEDGEITHVNAYGYRNREQRMPLETDTIMYGASLTKAAFSYMIMQLVDEGLVDLDRPVADYLDKPLPAYPDYASLEGDEEWRLVTPRMVLTHTTGLANLRFFEPNQDLRFHFTPGTAYAYSGEGFWILQLMLEEGLGLDVKAEMQRRIFDRFDMPNTSMQWREDFADNLADGYAMDGSFEPHDERSNVSAAGSMDTSIADQARMWRGMLAGEGLSAESRAGPATSRFARKNATAAW</sequence>
<dbReference type="PROSITE" id="PS51257">
    <property type="entry name" value="PROKAR_LIPOPROTEIN"/>
    <property type="match status" value="1"/>
</dbReference>
<keyword evidence="1" id="KW-0732">Signal</keyword>
<protein>
    <submittedName>
        <fullName evidence="3">Beta-lactamase family protein</fullName>
    </submittedName>
</protein>